<keyword evidence="2" id="KW-1185">Reference proteome</keyword>
<gene>
    <name evidence="1" type="ORF">FVB9532_01366</name>
</gene>
<name>A0AC61Y6G3_9FLAO</name>
<comment type="caution">
    <text evidence="1">The sequence shown here is derived from an EMBL/GenBank/DDBJ whole genome shotgun (WGS) entry which is preliminary data.</text>
</comment>
<evidence type="ECO:0000313" key="2">
    <source>
        <dbReference type="Proteomes" id="UP000356253"/>
    </source>
</evidence>
<dbReference type="EMBL" id="CABVMM010000004">
    <property type="protein sequence ID" value="VVV00101.1"/>
    <property type="molecule type" value="Genomic_DNA"/>
</dbReference>
<accession>A0AC61Y6G3</accession>
<evidence type="ECO:0000313" key="1">
    <source>
        <dbReference type="EMBL" id="VVV00101.1"/>
    </source>
</evidence>
<dbReference type="Proteomes" id="UP000356253">
    <property type="component" value="Unassembled WGS sequence"/>
</dbReference>
<sequence length="87" mass="9592">MAQLPIKCPSCQNTLEVSELSCAHCETKISGTYGLPALMQLSIEDQEFILEFVLTGGSLKKMATQLGKSYPTVRNKLDDIIEELNSK</sequence>
<reference evidence="1" key="1">
    <citation type="submission" date="2019-09" db="EMBL/GenBank/DDBJ databases">
        <authorList>
            <person name="Rodrigo-Torres L."/>
            <person name="Arahal R. D."/>
            <person name="Lucena T."/>
        </authorList>
    </citation>
    <scope>NUCLEOTIDE SEQUENCE</scope>
    <source>
        <strain evidence="1">ISS653</strain>
    </source>
</reference>
<protein>
    <submittedName>
        <fullName evidence="1">Uncharacterized protein</fullName>
    </submittedName>
</protein>
<proteinExistence type="predicted"/>
<organism evidence="1 2">
    <name type="scientific">Mesonia oceanica</name>
    <dbReference type="NCBI Taxonomy" id="2687242"/>
    <lineage>
        <taxon>Bacteria</taxon>
        <taxon>Pseudomonadati</taxon>
        <taxon>Bacteroidota</taxon>
        <taxon>Flavobacteriia</taxon>
        <taxon>Flavobacteriales</taxon>
        <taxon>Flavobacteriaceae</taxon>
        <taxon>Mesonia</taxon>
    </lineage>
</organism>